<dbReference type="GeneID" id="96003651"/>
<dbReference type="GO" id="GO:0008270">
    <property type="term" value="F:zinc ion binding"/>
    <property type="evidence" value="ECO:0007669"/>
    <property type="project" value="InterPro"/>
</dbReference>
<evidence type="ECO:0000256" key="2">
    <source>
        <dbReference type="SAM" id="MobiDB-lite"/>
    </source>
</evidence>
<dbReference type="Pfam" id="PF00172">
    <property type="entry name" value="Zn_clus"/>
    <property type="match status" value="1"/>
</dbReference>
<dbReference type="RefSeq" id="XP_069232416.1">
    <property type="nucleotide sequence ID" value="XM_069370813.1"/>
</dbReference>
<dbReference type="EMBL" id="JAAQHG020000005">
    <property type="protein sequence ID" value="KAL1589311.1"/>
    <property type="molecule type" value="Genomic_DNA"/>
</dbReference>
<name>A0AB34L102_9PEZI</name>
<organism evidence="4 5">
    <name type="scientific">Cladosporium halotolerans</name>
    <dbReference type="NCBI Taxonomy" id="1052096"/>
    <lineage>
        <taxon>Eukaryota</taxon>
        <taxon>Fungi</taxon>
        <taxon>Dikarya</taxon>
        <taxon>Ascomycota</taxon>
        <taxon>Pezizomycotina</taxon>
        <taxon>Dothideomycetes</taxon>
        <taxon>Dothideomycetidae</taxon>
        <taxon>Cladosporiales</taxon>
        <taxon>Cladosporiaceae</taxon>
        <taxon>Cladosporium</taxon>
    </lineage>
</organism>
<proteinExistence type="predicted"/>
<evidence type="ECO:0000313" key="4">
    <source>
        <dbReference type="EMBL" id="KAL1589311.1"/>
    </source>
</evidence>
<evidence type="ECO:0000256" key="1">
    <source>
        <dbReference type="ARBA" id="ARBA00023242"/>
    </source>
</evidence>
<keyword evidence="1" id="KW-0539">Nucleus</keyword>
<dbReference type="InterPro" id="IPR001138">
    <property type="entry name" value="Zn2Cys6_DnaBD"/>
</dbReference>
<dbReference type="CDD" id="cd00067">
    <property type="entry name" value="GAL4"/>
    <property type="match status" value="1"/>
</dbReference>
<feature type="domain" description="Zn(2)-C6 fungal-type" evidence="3">
    <location>
        <begin position="18"/>
        <end position="62"/>
    </location>
</feature>
<dbReference type="PROSITE" id="PS50048">
    <property type="entry name" value="ZN2_CY6_FUNGAL_2"/>
    <property type="match status" value="1"/>
</dbReference>
<feature type="region of interest" description="Disordered" evidence="2">
    <location>
        <begin position="69"/>
        <end position="99"/>
    </location>
</feature>
<dbReference type="AlphaFoldDB" id="A0AB34L102"/>
<evidence type="ECO:0000259" key="3">
    <source>
        <dbReference type="PROSITE" id="PS50048"/>
    </source>
</evidence>
<reference evidence="4 5" key="1">
    <citation type="journal article" date="2020" name="Microbiol. Resour. Announc.">
        <title>Draft Genome Sequence of a Cladosporium Species Isolated from the Mesophotic Ascidian Didemnum maculosum.</title>
        <authorList>
            <person name="Gioti A."/>
            <person name="Siaperas R."/>
            <person name="Nikolaivits E."/>
            <person name="Le Goff G."/>
            <person name="Ouazzani J."/>
            <person name="Kotoulas G."/>
            <person name="Topakas E."/>
        </authorList>
    </citation>
    <scope>NUCLEOTIDE SEQUENCE [LARGE SCALE GENOMIC DNA]</scope>
    <source>
        <strain evidence="4 5">TM138-S3</strain>
    </source>
</reference>
<dbReference type="Proteomes" id="UP000803884">
    <property type="component" value="Unassembled WGS sequence"/>
</dbReference>
<keyword evidence="5" id="KW-1185">Reference proteome</keyword>
<gene>
    <name evidence="4" type="ORF">WHR41_02207</name>
</gene>
<comment type="caution">
    <text evidence="4">The sequence shown here is derived from an EMBL/GenBank/DDBJ whole genome shotgun (WGS) entry which is preliminary data.</text>
</comment>
<protein>
    <recommendedName>
        <fullName evidence="3">Zn(2)-C6 fungal-type domain-containing protein</fullName>
    </recommendedName>
</protein>
<accession>A0AB34L102</accession>
<dbReference type="Gene3D" id="4.10.240.10">
    <property type="entry name" value="Zn(2)-C6 fungal-type DNA-binding domain"/>
    <property type="match status" value="1"/>
</dbReference>
<dbReference type="SUPFAM" id="SSF57701">
    <property type="entry name" value="Zn2/Cys6 DNA-binding domain"/>
    <property type="match status" value="1"/>
</dbReference>
<dbReference type="SMART" id="SM00066">
    <property type="entry name" value="GAL4"/>
    <property type="match status" value="1"/>
</dbReference>
<dbReference type="GO" id="GO:0000981">
    <property type="term" value="F:DNA-binding transcription factor activity, RNA polymerase II-specific"/>
    <property type="evidence" value="ECO:0007669"/>
    <property type="project" value="InterPro"/>
</dbReference>
<sequence length="732" mass="81232">MFREISARQPRGSYAKLICLNCRSRKIKCSLPEDVEIEPSQTPQPPERACMRCQQQGLDCVVDKTVLGRPSQKRRRPEQTKIEDEAPAEGSVSQGLEYDDPDVQDFVLSDLRAEVNDIDTVLSLPSRAKPSKREVFEALMDSTHLFSALISRDARFATRAFGLHVDASIDWTEMLDGELTTSLDDRLVWHRLHSPYLPTLQQLRQKLLSRGDGLQSTKALFAMLCLISLDVPSQSHQSSHTLWRELQALVHSSCQALLFDLPVDEHALFVLELINSYKPLALATGRSVASRSIKGSLSATLAKNIAQKLGYDAAADRLQAMLNGKEDLNTVILLKAVLEALQWCMWVMLESIIDGYVMKAVTEQSSPLPEARKILAAVKRAVDAVALPPAVLFMYHHLTSASIEMQAAVMAKQRWLDLSALAKLIDSHDEKCEKHKEYIKQLLKRCDRNDNPCVDQEIRAIIQLRTTDLNASHVRISGLCIFYGLMSGLRPPGADREVTPDEAMQVSSEIISNLTTKHHTLNDPTSVSSFIAKYGDPRFAKQEQILRDFITTADTYYLRGVPYTPPSVPIVSVLLSTCREIVENNATRLKGWGGLHPNVDVHLLLLQDVAKRLEGMDAAGGYADAIAKGSIYASGAKLVKSLCSIIAGWRKTIAEQEVKNAAARGGNEEAKAEAALPTEFDGVEMFLSGELLDDWAEWPQQEDLDFSELLADGLEWVDWAQLTPPSDGSVLI</sequence>
<dbReference type="InterPro" id="IPR036864">
    <property type="entry name" value="Zn2-C6_fun-type_DNA-bd_sf"/>
</dbReference>
<evidence type="ECO:0000313" key="5">
    <source>
        <dbReference type="Proteomes" id="UP000803884"/>
    </source>
</evidence>